<keyword evidence="1" id="KW-0472">Membrane</keyword>
<accession>A0A240CAY7</accession>
<dbReference type="RefSeq" id="WP_157728709.1">
    <property type="nucleotide sequence ID" value="NZ_BMCB01000013.1"/>
</dbReference>
<organism evidence="3 4">
    <name type="scientific">Staphylococcus muscae</name>
    <dbReference type="NCBI Taxonomy" id="1294"/>
    <lineage>
        <taxon>Bacteria</taxon>
        <taxon>Bacillati</taxon>
        <taxon>Bacillota</taxon>
        <taxon>Bacilli</taxon>
        <taxon>Bacillales</taxon>
        <taxon>Staphylococcaceae</taxon>
        <taxon>Staphylococcus</taxon>
    </lineage>
</organism>
<evidence type="ECO:0000313" key="3">
    <source>
        <dbReference type="EMBL" id="SNW04406.1"/>
    </source>
</evidence>
<evidence type="ECO:0000313" key="2">
    <source>
        <dbReference type="EMBL" id="GGA94943.1"/>
    </source>
</evidence>
<protein>
    <submittedName>
        <fullName evidence="3">Uncharacterized protein</fullName>
    </submittedName>
</protein>
<reference evidence="5" key="3">
    <citation type="journal article" date="2019" name="Int. J. Syst. Evol. Microbiol.">
        <title>The Global Catalogue of Microorganisms (GCM) 10K type strain sequencing project: providing services to taxonomists for standard genome sequencing and annotation.</title>
        <authorList>
            <consortium name="The Broad Institute Genomics Platform"/>
            <consortium name="The Broad Institute Genome Sequencing Center for Infectious Disease"/>
            <person name="Wu L."/>
            <person name="Ma J."/>
        </authorList>
    </citation>
    <scope>NUCLEOTIDE SEQUENCE [LARGE SCALE GENOMIC DNA]</scope>
    <source>
        <strain evidence="5">CCM 4175</strain>
    </source>
</reference>
<sequence>MTVLLIILAIAVVVSWVIAVRSLVKATKGDNSTNLVIVAAILTTVYLMLLFIGRG</sequence>
<dbReference type="EMBL" id="BMCB01000013">
    <property type="protein sequence ID" value="GGA94943.1"/>
    <property type="molecule type" value="Genomic_DNA"/>
</dbReference>
<evidence type="ECO:0000256" key="1">
    <source>
        <dbReference type="SAM" id="Phobius"/>
    </source>
</evidence>
<evidence type="ECO:0000313" key="5">
    <source>
        <dbReference type="Proteomes" id="UP000652995"/>
    </source>
</evidence>
<keyword evidence="5" id="KW-1185">Reference proteome</keyword>
<dbReference type="AlphaFoldDB" id="A0A240CAY7"/>
<reference evidence="2" key="4">
    <citation type="submission" date="2024-05" db="EMBL/GenBank/DDBJ databases">
        <authorList>
            <person name="Sun Q."/>
            <person name="Sedlacek I."/>
        </authorList>
    </citation>
    <scope>NUCLEOTIDE SEQUENCE</scope>
    <source>
        <strain evidence="2">CCM 4175</strain>
    </source>
</reference>
<evidence type="ECO:0000313" key="4">
    <source>
        <dbReference type="Proteomes" id="UP000243706"/>
    </source>
</evidence>
<proteinExistence type="predicted"/>
<reference evidence="3 4" key="2">
    <citation type="submission" date="2017-06" db="EMBL/GenBank/DDBJ databases">
        <authorList>
            <consortium name="Pathogen Informatics"/>
        </authorList>
    </citation>
    <scope>NUCLEOTIDE SEQUENCE [LARGE SCALE GENOMIC DNA]</scope>
    <source>
        <strain evidence="3 4">NCTC13833</strain>
    </source>
</reference>
<name>A0A240CAY7_9STAP</name>
<keyword evidence="1" id="KW-1133">Transmembrane helix</keyword>
<dbReference type="Proteomes" id="UP000652995">
    <property type="component" value="Unassembled WGS sequence"/>
</dbReference>
<dbReference type="Proteomes" id="UP000243706">
    <property type="component" value="Chromosome 1"/>
</dbReference>
<feature type="transmembrane region" description="Helical" evidence="1">
    <location>
        <begin position="35"/>
        <end position="53"/>
    </location>
</feature>
<dbReference type="EMBL" id="LT906464">
    <property type="protein sequence ID" value="SNW04406.1"/>
    <property type="molecule type" value="Genomic_DNA"/>
</dbReference>
<keyword evidence="1" id="KW-0812">Transmembrane</keyword>
<reference evidence="2" key="1">
    <citation type="journal article" date="2014" name="Int. J. Syst. Evol. Microbiol.">
        <title>Complete genome of a new Firmicutes species belonging to the dominant human colonic microbiota ('Ruminococcus bicirculans') reveals two chromosomes and a selective capacity to utilize plant glucans.</title>
        <authorList>
            <consortium name="NISC Comparative Sequencing Program"/>
            <person name="Wegmann U."/>
            <person name="Louis P."/>
            <person name="Goesmann A."/>
            <person name="Henrissat B."/>
            <person name="Duncan S.H."/>
            <person name="Flint H.J."/>
        </authorList>
    </citation>
    <scope>NUCLEOTIDE SEQUENCE</scope>
    <source>
        <strain evidence="2">CCM 4175</strain>
    </source>
</reference>
<gene>
    <name evidence="2" type="ORF">GCM10007183_18870</name>
    <name evidence="3" type="ORF">SAMEA4412661_01971</name>
</gene>